<gene>
    <name evidence="2" type="ORF">Sjap_003257</name>
</gene>
<dbReference type="InterPro" id="IPR032675">
    <property type="entry name" value="LRR_dom_sf"/>
</dbReference>
<organism evidence="2 3">
    <name type="scientific">Stephania japonica</name>
    <dbReference type="NCBI Taxonomy" id="461633"/>
    <lineage>
        <taxon>Eukaryota</taxon>
        <taxon>Viridiplantae</taxon>
        <taxon>Streptophyta</taxon>
        <taxon>Embryophyta</taxon>
        <taxon>Tracheophyta</taxon>
        <taxon>Spermatophyta</taxon>
        <taxon>Magnoliopsida</taxon>
        <taxon>Ranunculales</taxon>
        <taxon>Menispermaceae</taxon>
        <taxon>Menispermoideae</taxon>
        <taxon>Cissampelideae</taxon>
        <taxon>Stephania</taxon>
    </lineage>
</organism>
<evidence type="ECO:0000313" key="3">
    <source>
        <dbReference type="Proteomes" id="UP001417504"/>
    </source>
</evidence>
<evidence type="ECO:0000259" key="1">
    <source>
        <dbReference type="Pfam" id="PF23622"/>
    </source>
</evidence>
<protein>
    <recommendedName>
        <fullName evidence="1">At1g61320/AtMIF1 LRR domain-containing protein</fullName>
    </recommendedName>
</protein>
<dbReference type="Gene3D" id="3.80.10.10">
    <property type="entry name" value="Ribonuclease Inhibitor"/>
    <property type="match status" value="1"/>
</dbReference>
<dbReference type="InterPro" id="IPR055357">
    <property type="entry name" value="LRR_At1g61320_AtMIF1"/>
</dbReference>
<proteinExistence type="predicted"/>
<dbReference type="PANTHER" id="PTHR34145:SF28">
    <property type="entry name" value="F-BOX DOMAIN-CONTAINING PROTEIN"/>
    <property type="match status" value="1"/>
</dbReference>
<dbReference type="Pfam" id="PF23622">
    <property type="entry name" value="LRR_At1g61320_AtMIF1"/>
    <property type="match status" value="1"/>
</dbReference>
<dbReference type="InterPro" id="IPR053772">
    <property type="entry name" value="At1g61320/At1g61330-like"/>
</dbReference>
<reference evidence="2 3" key="1">
    <citation type="submission" date="2024-01" db="EMBL/GenBank/DDBJ databases">
        <title>Genome assemblies of Stephania.</title>
        <authorList>
            <person name="Yang L."/>
        </authorList>
    </citation>
    <scope>NUCLEOTIDE SEQUENCE [LARGE SCALE GENOMIC DNA]</scope>
    <source>
        <strain evidence="2">QJT</strain>
        <tissue evidence="2">Leaf</tissue>
    </source>
</reference>
<evidence type="ECO:0000313" key="2">
    <source>
        <dbReference type="EMBL" id="KAK9155777.1"/>
    </source>
</evidence>
<dbReference type="PANTHER" id="PTHR34145">
    <property type="entry name" value="OS02G0105600 PROTEIN"/>
    <property type="match status" value="1"/>
</dbReference>
<dbReference type="SUPFAM" id="SSF52047">
    <property type="entry name" value="RNI-like"/>
    <property type="match status" value="1"/>
</dbReference>
<dbReference type="EMBL" id="JBBNAE010000001">
    <property type="protein sequence ID" value="KAK9155777.1"/>
    <property type="molecule type" value="Genomic_DNA"/>
</dbReference>
<dbReference type="AlphaFoldDB" id="A0AAP0KQI5"/>
<keyword evidence="3" id="KW-1185">Reference proteome</keyword>
<dbReference type="Proteomes" id="UP001417504">
    <property type="component" value="Unassembled WGS sequence"/>
</dbReference>
<accession>A0AAP0KQI5</accession>
<feature type="domain" description="At1g61320/AtMIF1 LRR" evidence="1">
    <location>
        <begin position="103"/>
        <end position="251"/>
    </location>
</feature>
<sequence>MGGEGVGLLVLGHSVTSEKFSIFVTPQLEFLEPFPSNLKVEKICMHGTWVESQALFFAAEKKVKDLYLDFFTEETLHMFHHCSLQTVESHSSVLNITEMLNQITSLRVLRLTCCGLKDFKFGHEKTFMLLTRLCLTGMFVTRDIVANIGFSSPNLEEVCIVNCRMDDFHLPFNATWSKLRRLIIRGGPSLVGLELSAPNIQYLEMAVFVWDLHLGNMRNLAEVVFNLKNQTGPCYWDIDLIDVLDGLRWMKMLTLTHGFLEALPYNGEHVQLQYLLSNLQVPFADPSYDELPMLLGNLEHFRASTTLEGSALSGALCIIRSSPKLKSIWIEAPYGNDIGQGIMGQIPLYRRQLQQTFKQPRCPFSDLEELKLEGFTGSHDQVNFLEFFLRYSPRLQKVFIVFPNTNAIGNDTVASLIKWTVAEIKKLESHVLAPDVEIVFQTNHVEMRGPLRALNIEYSF</sequence>
<comment type="caution">
    <text evidence="2">The sequence shown here is derived from an EMBL/GenBank/DDBJ whole genome shotgun (WGS) entry which is preliminary data.</text>
</comment>
<name>A0AAP0KQI5_9MAGN</name>